<comment type="caution">
    <text evidence="1">The sequence shown here is derived from an EMBL/GenBank/DDBJ whole genome shotgun (WGS) entry which is preliminary data.</text>
</comment>
<protein>
    <recommendedName>
        <fullName evidence="3">DUF4283 domain-containing protein</fullName>
    </recommendedName>
</protein>
<gene>
    <name evidence="1" type="ORF">Gotri_010932</name>
</gene>
<evidence type="ECO:0000313" key="1">
    <source>
        <dbReference type="EMBL" id="MBA0775832.1"/>
    </source>
</evidence>
<accession>A0A7J9ES28</accession>
<dbReference type="Proteomes" id="UP000593568">
    <property type="component" value="Unassembled WGS sequence"/>
</dbReference>
<proteinExistence type="predicted"/>
<evidence type="ECO:0000313" key="2">
    <source>
        <dbReference type="Proteomes" id="UP000593568"/>
    </source>
</evidence>
<dbReference type="AlphaFoldDB" id="A0A7J9ES28"/>
<sequence>MQVPLYHVDFWVQIHDLLAGLMFKGMAKQFGGFLGKFLDYDAKSISWDLSVEALPKRAIAAKSCWLHDEGDAPWAVEMGSFLVRVI</sequence>
<name>A0A7J9ES28_9ROSI</name>
<reference evidence="1 2" key="1">
    <citation type="journal article" date="2019" name="Genome Biol. Evol.">
        <title>Insights into the evolution of the New World diploid cottons (Gossypium, subgenus Houzingenia) based on genome sequencing.</title>
        <authorList>
            <person name="Grover C.E."/>
            <person name="Arick M.A. 2nd"/>
            <person name="Thrash A."/>
            <person name="Conover J.L."/>
            <person name="Sanders W.S."/>
            <person name="Peterson D.G."/>
            <person name="Frelichowski J.E."/>
            <person name="Scheffler J.A."/>
            <person name="Scheffler B.E."/>
            <person name="Wendel J.F."/>
        </authorList>
    </citation>
    <scope>NUCLEOTIDE SEQUENCE [LARGE SCALE GENOMIC DNA]</scope>
    <source>
        <strain evidence="1">8</strain>
        <tissue evidence="1">Leaf</tissue>
    </source>
</reference>
<dbReference type="EMBL" id="JABEZW010000009">
    <property type="protein sequence ID" value="MBA0775832.1"/>
    <property type="molecule type" value="Genomic_DNA"/>
</dbReference>
<keyword evidence="2" id="KW-1185">Reference proteome</keyword>
<evidence type="ECO:0008006" key="3">
    <source>
        <dbReference type="Google" id="ProtNLM"/>
    </source>
</evidence>
<organism evidence="1 2">
    <name type="scientific">Gossypium trilobum</name>
    <dbReference type="NCBI Taxonomy" id="34281"/>
    <lineage>
        <taxon>Eukaryota</taxon>
        <taxon>Viridiplantae</taxon>
        <taxon>Streptophyta</taxon>
        <taxon>Embryophyta</taxon>
        <taxon>Tracheophyta</taxon>
        <taxon>Spermatophyta</taxon>
        <taxon>Magnoliopsida</taxon>
        <taxon>eudicotyledons</taxon>
        <taxon>Gunneridae</taxon>
        <taxon>Pentapetalae</taxon>
        <taxon>rosids</taxon>
        <taxon>malvids</taxon>
        <taxon>Malvales</taxon>
        <taxon>Malvaceae</taxon>
        <taxon>Malvoideae</taxon>
        <taxon>Gossypium</taxon>
    </lineage>
</organism>